<dbReference type="PANTHER" id="PTHR11085">
    <property type="entry name" value="NAD-DEPENDENT PROTEIN DEACYLASE SIRTUIN-5, MITOCHONDRIAL-RELATED"/>
    <property type="match status" value="1"/>
</dbReference>
<dbReference type="GO" id="GO:0046872">
    <property type="term" value="F:metal ion binding"/>
    <property type="evidence" value="ECO:0007669"/>
    <property type="project" value="UniProtKB-KW"/>
</dbReference>
<dbReference type="GO" id="GO:0070403">
    <property type="term" value="F:NAD+ binding"/>
    <property type="evidence" value="ECO:0007669"/>
    <property type="project" value="InterPro"/>
</dbReference>
<protein>
    <recommendedName>
        <fullName evidence="1">protein acetyllysine N-acetyltransferase</fullName>
        <ecNumber evidence="1">2.3.1.286</ecNumber>
    </recommendedName>
</protein>
<feature type="binding site" evidence="4">
    <location>
        <position position="125"/>
    </location>
    <ligand>
        <name>Zn(2+)</name>
        <dbReference type="ChEBI" id="CHEBI:29105"/>
    </ligand>
</feature>
<dbReference type="PANTHER" id="PTHR11085:SF10">
    <property type="entry name" value="NAD-DEPENDENT PROTEIN DEACYLASE SIRTUIN-5, MITOCHONDRIAL-RELATED"/>
    <property type="match status" value="1"/>
</dbReference>
<name>A0A8H2M5A3_9FIRM</name>
<keyword evidence="3" id="KW-0520">NAD</keyword>
<comment type="caution">
    <text evidence="6">The sequence shown here is derived from an EMBL/GenBank/DDBJ whole genome shotgun (WGS) entry which is preliminary data.</text>
</comment>
<evidence type="ECO:0000256" key="2">
    <source>
        <dbReference type="ARBA" id="ARBA00022679"/>
    </source>
</evidence>
<keyword evidence="4" id="KW-0479">Metal-binding</keyword>
<accession>A0A8H2M5A3</accession>
<dbReference type="GO" id="GO:0016787">
    <property type="term" value="F:hydrolase activity"/>
    <property type="evidence" value="ECO:0007669"/>
    <property type="project" value="UniProtKB-KW"/>
</dbReference>
<evidence type="ECO:0000313" key="6">
    <source>
        <dbReference type="EMBL" id="VFB16802.1"/>
    </source>
</evidence>
<dbReference type="CDD" id="cd01407">
    <property type="entry name" value="SIR2-fam"/>
    <property type="match status" value="1"/>
</dbReference>
<reference evidence="6 7" key="1">
    <citation type="submission" date="2019-02" db="EMBL/GenBank/DDBJ databases">
        <authorList>
            <consortium name="Pathogen Informatics"/>
        </authorList>
    </citation>
    <scope>NUCLEOTIDE SEQUENCE [LARGE SCALE GENOMIC DNA]</scope>
    <source>
        <strain evidence="6 7">3012STDY7089603</strain>
    </source>
</reference>
<dbReference type="PROSITE" id="PS50305">
    <property type="entry name" value="SIRTUIN"/>
    <property type="match status" value="1"/>
</dbReference>
<dbReference type="Pfam" id="PF02146">
    <property type="entry name" value="SIR2"/>
    <property type="match status" value="1"/>
</dbReference>
<dbReference type="InterPro" id="IPR026591">
    <property type="entry name" value="Sirtuin_cat_small_dom_sf"/>
</dbReference>
<sequence>MEYQEAANLILQAKNMYALTGAGISTESGIPDFRSDTGYYKEFDGATALSRDVLLGDPDRFYHEGFVMLKDLFAKKPNAGHKALKKLEDLGYLKGVITQNIDNLHTLAGSKKVFEVHGHTRTVHCMSCHKTYPFQDYVDLVTVEEEIPPRCPACQGVLRPDVVMFGDMMPQDFQDAYEAMETCDLLLVAGSSLVVAPVSYLPGMAKKLIIINKEATPYDYKADVVIHEGIGQALTKILSLVEEGASR</sequence>
<dbReference type="InterPro" id="IPR026590">
    <property type="entry name" value="Ssirtuin_cat_dom"/>
</dbReference>
<keyword evidence="6" id="KW-0378">Hydrolase</keyword>
<dbReference type="Gene3D" id="3.40.50.1220">
    <property type="entry name" value="TPP-binding domain"/>
    <property type="match status" value="1"/>
</dbReference>
<dbReference type="SUPFAM" id="SSF52467">
    <property type="entry name" value="DHS-like NAD/FAD-binding domain"/>
    <property type="match status" value="1"/>
</dbReference>
<dbReference type="Gene3D" id="3.30.1600.10">
    <property type="entry name" value="SIR2/SIRT2 'Small Domain"/>
    <property type="match status" value="1"/>
</dbReference>
<dbReference type="InterPro" id="IPR050134">
    <property type="entry name" value="NAD-dep_sirtuin_deacylases"/>
</dbReference>
<dbReference type="RefSeq" id="WP_131749475.1">
    <property type="nucleotide sequence ID" value="NZ_CAACYI010000001.1"/>
</dbReference>
<evidence type="ECO:0000256" key="3">
    <source>
        <dbReference type="ARBA" id="ARBA00023027"/>
    </source>
</evidence>
<feature type="binding site" evidence="4">
    <location>
        <position position="151"/>
    </location>
    <ligand>
        <name>Zn(2+)</name>
        <dbReference type="ChEBI" id="CHEBI:29105"/>
    </ligand>
</feature>
<dbReference type="InterPro" id="IPR003000">
    <property type="entry name" value="Sirtuin"/>
</dbReference>
<evidence type="ECO:0000313" key="7">
    <source>
        <dbReference type="Proteomes" id="UP000377798"/>
    </source>
</evidence>
<feature type="binding site" evidence="4">
    <location>
        <position position="154"/>
    </location>
    <ligand>
        <name>Zn(2+)</name>
        <dbReference type="ChEBI" id="CHEBI:29105"/>
    </ligand>
</feature>
<keyword evidence="4" id="KW-0862">Zinc</keyword>
<organism evidence="6 7">
    <name type="scientific">Urinicoccus massiliensis</name>
    <dbReference type="NCBI Taxonomy" id="1723382"/>
    <lineage>
        <taxon>Bacteria</taxon>
        <taxon>Bacillati</taxon>
        <taxon>Bacillota</taxon>
        <taxon>Tissierellia</taxon>
        <taxon>Tissierellales</taxon>
        <taxon>Peptoniphilaceae</taxon>
        <taxon>Urinicoccus</taxon>
    </lineage>
</organism>
<gene>
    <name evidence="6" type="primary">cobB_2</name>
    <name evidence="6" type="ORF">NCTC13150_01374</name>
</gene>
<dbReference type="EMBL" id="CAACYI010000001">
    <property type="protein sequence ID" value="VFB16802.1"/>
    <property type="molecule type" value="Genomic_DNA"/>
</dbReference>
<keyword evidence="7" id="KW-1185">Reference proteome</keyword>
<dbReference type="NCBIfam" id="NF001753">
    <property type="entry name" value="PRK00481.1-3"/>
    <property type="match status" value="1"/>
</dbReference>
<evidence type="ECO:0000256" key="1">
    <source>
        <dbReference type="ARBA" id="ARBA00012928"/>
    </source>
</evidence>
<feature type="domain" description="Deacetylase sirtuin-type" evidence="5">
    <location>
        <begin position="1"/>
        <end position="244"/>
    </location>
</feature>
<evidence type="ECO:0000256" key="4">
    <source>
        <dbReference type="PROSITE-ProRule" id="PRU00236"/>
    </source>
</evidence>
<evidence type="ECO:0000259" key="5">
    <source>
        <dbReference type="PROSITE" id="PS50305"/>
    </source>
</evidence>
<proteinExistence type="predicted"/>
<dbReference type="AlphaFoldDB" id="A0A8H2M5A3"/>
<feature type="active site" description="Proton acceptor" evidence="4">
    <location>
        <position position="117"/>
    </location>
</feature>
<feature type="binding site" evidence="4">
    <location>
        <position position="128"/>
    </location>
    <ligand>
        <name>Zn(2+)</name>
        <dbReference type="ChEBI" id="CHEBI:29105"/>
    </ligand>
</feature>
<dbReference type="InterPro" id="IPR029035">
    <property type="entry name" value="DHS-like_NAD/FAD-binding_dom"/>
</dbReference>
<dbReference type="Proteomes" id="UP000377798">
    <property type="component" value="Unassembled WGS sequence"/>
</dbReference>
<keyword evidence="2" id="KW-0808">Transferase</keyword>
<dbReference type="GO" id="GO:0017136">
    <property type="term" value="F:histone deacetylase activity, NAD-dependent"/>
    <property type="evidence" value="ECO:0007669"/>
    <property type="project" value="TreeGrafter"/>
</dbReference>
<dbReference type="EC" id="2.3.1.286" evidence="1"/>